<reference evidence="11" key="1">
    <citation type="submission" date="2022-09" db="EMBL/GenBank/DDBJ databases">
        <authorList>
            <person name="Li Z.-J."/>
        </authorList>
    </citation>
    <scope>NUCLEOTIDE SEQUENCE</scope>
    <source>
        <strain evidence="11">TGB11</strain>
    </source>
</reference>
<dbReference type="SUPFAM" id="SSF64438">
    <property type="entry name" value="CNF1/YfiH-like putative cysteine hydrolases"/>
    <property type="match status" value="1"/>
</dbReference>
<evidence type="ECO:0000256" key="2">
    <source>
        <dbReference type="ARBA" id="ARBA00007353"/>
    </source>
</evidence>
<accession>A0AA47KK55</accession>
<evidence type="ECO:0000313" key="11">
    <source>
        <dbReference type="EMBL" id="WBA08466.1"/>
    </source>
</evidence>
<dbReference type="NCBIfam" id="TIGR00726">
    <property type="entry name" value="peptidoglycan editing factor PgeF"/>
    <property type="match status" value="1"/>
</dbReference>
<name>A0AA47KK55_9GAMM</name>
<dbReference type="InterPro" id="IPR038371">
    <property type="entry name" value="Cu_polyphenol_OxRdtase_sf"/>
</dbReference>
<dbReference type="AlphaFoldDB" id="A0AA47KK55"/>
<organism evidence="11 12">
    <name type="scientific">Salinivibrio kushneri</name>
    <dbReference type="NCBI Taxonomy" id="1908198"/>
    <lineage>
        <taxon>Bacteria</taxon>
        <taxon>Pseudomonadati</taxon>
        <taxon>Pseudomonadota</taxon>
        <taxon>Gammaproteobacteria</taxon>
        <taxon>Vibrionales</taxon>
        <taxon>Vibrionaceae</taxon>
        <taxon>Salinivibrio</taxon>
    </lineage>
</organism>
<sequence length="240" mass="26213">MCYLQPDWPAPSNVRALTTTRVGGVSHGRFSGWNLGMHVGDTPDDVVKNRLLLAKQVGGDITWLDQVHGTQVACLPSEDPHPKADAAFAETTGQVCTIMTADCLPVLFCSDDGQQVAAAHAGWRGLLHGVLESTLSMFEEPSRCLVWLGPAIGPQAFEVGEDVYQAFTALSPEAKVAFMPTDNHKYLADLYMLATQRLRQVGVTAIYGGGVCTYQQADQFYSYRRDGQTGRMATCIWRVK</sequence>
<evidence type="ECO:0000313" key="12">
    <source>
        <dbReference type="Proteomes" id="UP001164748"/>
    </source>
</evidence>
<dbReference type="Proteomes" id="UP001164748">
    <property type="component" value="Chromosome"/>
</dbReference>
<evidence type="ECO:0000256" key="3">
    <source>
        <dbReference type="ARBA" id="ARBA00022679"/>
    </source>
</evidence>
<keyword evidence="4" id="KW-0479">Metal-binding</keyword>
<evidence type="ECO:0000256" key="9">
    <source>
        <dbReference type="ARBA" id="ARBA00049893"/>
    </source>
</evidence>
<keyword evidence="6" id="KW-0862">Zinc</keyword>
<dbReference type="GO" id="GO:0016787">
    <property type="term" value="F:hydrolase activity"/>
    <property type="evidence" value="ECO:0007669"/>
    <property type="project" value="UniProtKB-KW"/>
</dbReference>
<evidence type="ECO:0000256" key="5">
    <source>
        <dbReference type="ARBA" id="ARBA00022801"/>
    </source>
</evidence>
<dbReference type="Pfam" id="PF02578">
    <property type="entry name" value="Cu-oxidase_4"/>
    <property type="match status" value="1"/>
</dbReference>
<evidence type="ECO:0000256" key="1">
    <source>
        <dbReference type="ARBA" id="ARBA00000553"/>
    </source>
</evidence>
<keyword evidence="3" id="KW-0808">Transferase</keyword>
<comment type="catalytic activity">
    <reaction evidence="9">
        <text>S-methyl-5'-thioadenosine + phosphate = 5-(methylsulfanyl)-alpha-D-ribose 1-phosphate + adenine</text>
        <dbReference type="Rhea" id="RHEA:11852"/>
        <dbReference type="ChEBI" id="CHEBI:16708"/>
        <dbReference type="ChEBI" id="CHEBI:17509"/>
        <dbReference type="ChEBI" id="CHEBI:43474"/>
        <dbReference type="ChEBI" id="CHEBI:58533"/>
        <dbReference type="EC" id="2.4.2.28"/>
    </reaction>
    <physiologicalReaction direction="left-to-right" evidence="9">
        <dbReference type="Rhea" id="RHEA:11853"/>
    </physiologicalReaction>
</comment>
<comment type="catalytic activity">
    <reaction evidence="7">
        <text>adenosine + H2O + H(+) = inosine + NH4(+)</text>
        <dbReference type="Rhea" id="RHEA:24408"/>
        <dbReference type="ChEBI" id="CHEBI:15377"/>
        <dbReference type="ChEBI" id="CHEBI:15378"/>
        <dbReference type="ChEBI" id="CHEBI:16335"/>
        <dbReference type="ChEBI" id="CHEBI:17596"/>
        <dbReference type="ChEBI" id="CHEBI:28938"/>
        <dbReference type="EC" id="3.5.4.4"/>
    </reaction>
    <physiologicalReaction direction="left-to-right" evidence="7">
        <dbReference type="Rhea" id="RHEA:24409"/>
    </physiologicalReaction>
</comment>
<dbReference type="InterPro" id="IPR003730">
    <property type="entry name" value="Cu_polyphenol_OxRdtase"/>
</dbReference>
<protein>
    <recommendedName>
        <fullName evidence="10">Purine nucleoside phosphorylase</fullName>
    </recommendedName>
</protein>
<dbReference type="GO" id="GO:0017061">
    <property type="term" value="F:S-methyl-5-thioadenosine phosphorylase activity"/>
    <property type="evidence" value="ECO:0007669"/>
    <property type="project" value="UniProtKB-EC"/>
</dbReference>
<evidence type="ECO:0000256" key="6">
    <source>
        <dbReference type="ARBA" id="ARBA00022833"/>
    </source>
</evidence>
<dbReference type="EMBL" id="CP114588">
    <property type="protein sequence ID" value="WBA08466.1"/>
    <property type="molecule type" value="Genomic_DNA"/>
</dbReference>
<dbReference type="GO" id="GO:0005507">
    <property type="term" value="F:copper ion binding"/>
    <property type="evidence" value="ECO:0007669"/>
    <property type="project" value="TreeGrafter"/>
</dbReference>
<proteinExistence type="inferred from homology"/>
<comment type="catalytic activity">
    <reaction evidence="1">
        <text>inosine + phosphate = alpha-D-ribose 1-phosphate + hypoxanthine</text>
        <dbReference type="Rhea" id="RHEA:27646"/>
        <dbReference type="ChEBI" id="CHEBI:17368"/>
        <dbReference type="ChEBI" id="CHEBI:17596"/>
        <dbReference type="ChEBI" id="CHEBI:43474"/>
        <dbReference type="ChEBI" id="CHEBI:57720"/>
        <dbReference type="EC" id="2.4.2.1"/>
    </reaction>
    <physiologicalReaction direction="left-to-right" evidence="1">
        <dbReference type="Rhea" id="RHEA:27647"/>
    </physiologicalReaction>
</comment>
<dbReference type="RefSeq" id="WP_269578917.1">
    <property type="nucleotide sequence ID" value="NZ_CP114588.1"/>
</dbReference>
<evidence type="ECO:0000256" key="10">
    <source>
        <dbReference type="RuleBase" id="RU361274"/>
    </source>
</evidence>
<evidence type="ECO:0000256" key="7">
    <source>
        <dbReference type="ARBA" id="ARBA00047989"/>
    </source>
</evidence>
<dbReference type="Gene3D" id="3.60.140.10">
    <property type="entry name" value="CNF1/YfiH-like putative cysteine hydrolases"/>
    <property type="match status" value="1"/>
</dbReference>
<evidence type="ECO:0000256" key="8">
    <source>
        <dbReference type="ARBA" id="ARBA00048968"/>
    </source>
</evidence>
<keyword evidence="5" id="KW-0378">Hydrolase</keyword>
<dbReference type="PANTHER" id="PTHR30616">
    <property type="entry name" value="UNCHARACTERIZED PROTEIN YFIH"/>
    <property type="match status" value="1"/>
</dbReference>
<dbReference type="PANTHER" id="PTHR30616:SF2">
    <property type="entry name" value="PURINE NUCLEOSIDE PHOSPHORYLASE LACC1"/>
    <property type="match status" value="1"/>
</dbReference>
<gene>
    <name evidence="11" type="primary">pgeF</name>
    <name evidence="11" type="ORF">N8M53_11790</name>
</gene>
<dbReference type="CDD" id="cd16833">
    <property type="entry name" value="YfiH"/>
    <property type="match status" value="1"/>
</dbReference>
<comment type="similarity">
    <text evidence="2 10">Belongs to the purine nucleoside phosphorylase YfiH/LACC1 family.</text>
</comment>
<dbReference type="InterPro" id="IPR011324">
    <property type="entry name" value="Cytotoxic_necrot_fac-like_cat"/>
</dbReference>
<evidence type="ECO:0000256" key="4">
    <source>
        <dbReference type="ARBA" id="ARBA00022723"/>
    </source>
</evidence>
<comment type="catalytic activity">
    <reaction evidence="8">
        <text>adenosine + phosphate = alpha-D-ribose 1-phosphate + adenine</text>
        <dbReference type="Rhea" id="RHEA:27642"/>
        <dbReference type="ChEBI" id="CHEBI:16335"/>
        <dbReference type="ChEBI" id="CHEBI:16708"/>
        <dbReference type="ChEBI" id="CHEBI:43474"/>
        <dbReference type="ChEBI" id="CHEBI:57720"/>
        <dbReference type="EC" id="2.4.2.1"/>
    </reaction>
    <physiologicalReaction direction="left-to-right" evidence="8">
        <dbReference type="Rhea" id="RHEA:27643"/>
    </physiologicalReaction>
</comment>